<feature type="binding site" evidence="16">
    <location>
        <position position="109"/>
    </location>
    <ligand>
        <name>S-adenosyl-L-methionine</name>
        <dbReference type="ChEBI" id="CHEBI:59789"/>
        <label>1</label>
    </ligand>
</feature>
<comment type="subunit">
    <text evidence="4">Monomer.</text>
</comment>
<feature type="binding site" evidence="16">
    <location>
        <begin position="64"/>
        <end position="66"/>
    </location>
    <ligand>
        <name>S-adenosyl-L-methionine</name>
        <dbReference type="ChEBI" id="CHEBI:59789"/>
        <label>2</label>
    </ligand>
</feature>
<evidence type="ECO:0000256" key="17">
    <source>
        <dbReference type="PIRSR" id="PIRSR000167-2"/>
    </source>
</evidence>
<keyword evidence="9 15" id="KW-0560">Oxidoreductase</keyword>
<dbReference type="SFLD" id="SFLDG01065">
    <property type="entry name" value="anaerobic_coproporphyrinogen-I"/>
    <property type="match status" value="1"/>
</dbReference>
<dbReference type="RefSeq" id="WP_028726111.1">
    <property type="nucleotide sequence ID" value="NZ_AUAE01000008.1"/>
</dbReference>
<dbReference type="PATRIC" id="fig|1203610.3.peg.3182"/>
<dbReference type="GO" id="GO:0006782">
    <property type="term" value="P:protoporphyrinogen IX biosynthetic process"/>
    <property type="evidence" value="ECO:0007669"/>
    <property type="project" value="UniProtKB-UniPathway"/>
</dbReference>
<dbReference type="GO" id="GO:0046872">
    <property type="term" value="F:metal ion binding"/>
    <property type="evidence" value="ECO:0007669"/>
    <property type="project" value="UniProtKB-KW"/>
</dbReference>
<organism evidence="19 20">
    <name type="scientific">Parabacteroides gordonii MS-1 = DSM 23371</name>
    <dbReference type="NCBI Taxonomy" id="1203610"/>
    <lineage>
        <taxon>Bacteria</taxon>
        <taxon>Pseudomonadati</taxon>
        <taxon>Bacteroidota</taxon>
        <taxon>Bacteroidia</taxon>
        <taxon>Bacteroidales</taxon>
        <taxon>Tannerellaceae</taxon>
        <taxon>Parabacteroides</taxon>
    </lineage>
</organism>
<feature type="binding site" evidence="17">
    <location>
        <position position="58"/>
    </location>
    <ligand>
        <name>[4Fe-4S] cluster</name>
        <dbReference type="ChEBI" id="CHEBI:49883"/>
        <note>4Fe-4S-S-AdoMet</note>
    </ligand>
</feature>
<comment type="catalytic activity">
    <reaction evidence="14 15">
        <text>coproporphyrinogen III + 2 S-adenosyl-L-methionine = protoporphyrinogen IX + 2 5'-deoxyadenosine + 2 L-methionine + 2 CO2</text>
        <dbReference type="Rhea" id="RHEA:15425"/>
        <dbReference type="ChEBI" id="CHEBI:16526"/>
        <dbReference type="ChEBI" id="CHEBI:17319"/>
        <dbReference type="ChEBI" id="CHEBI:57307"/>
        <dbReference type="ChEBI" id="CHEBI:57309"/>
        <dbReference type="ChEBI" id="CHEBI:57844"/>
        <dbReference type="ChEBI" id="CHEBI:59789"/>
        <dbReference type="EC" id="1.3.98.3"/>
    </reaction>
</comment>
<keyword evidence="12 15" id="KW-0627">Porphyrin biosynthesis</keyword>
<protein>
    <recommendedName>
        <fullName evidence="15">Coproporphyrinogen-III oxidase</fullName>
        <ecNumber evidence="15">1.3.98.3</ecNumber>
    </recommendedName>
</protein>
<dbReference type="SFLD" id="SFLDS00029">
    <property type="entry name" value="Radical_SAM"/>
    <property type="match status" value="1"/>
</dbReference>
<evidence type="ECO:0000256" key="1">
    <source>
        <dbReference type="ARBA" id="ARBA00004496"/>
    </source>
</evidence>
<dbReference type="STRING" id="1203610.HMPREF1536_03116"/>
<dbReference type="HOGENOM" id="CLU_027579_3_0_10"/>
<gene>
    <name evidence="19" type="ORF">HMPREF1536_03116</name>
</gene>
<evidence type="ECO:0000256" key="11">
    <source>
        <dbReference type="ARBA" id="ARBA00023014"/>
    </source>
</evidence>
<dbReference type="Proteomes" id="UP000033035">
    <property type="component" value="Unassembled WGS sequence"/>
</dbReference>
<evidence type="ECO:0000256" key="4">
    <source>
        <dbReference type="ARBA" id="ARBA00011245"/>
    </source>
</evidence>
<dbReference type="InterPro" id="IPR007197">
    <property type="entry name" value="rSAM"/>
</dbReference>
<evidence type="ECO:0000256" key="6">
    <source>
        <dbReference type="ARBA" id="ARBA00022490"/>
    </source>
</evidence>
<evidence type="ECO:0000256" key="13">
    <source>
        <dbReference type="ARBA" id="ARBA00024295"/>
    </source>
</evidence>
<dbReference type="PIRSF" id="PIRSF000167">
    <property type="entry name" value="HemN"/>
    <property type="match status" value="1"/>
</dbReference>
<feature type="binding site" evidence="16">
    <location>
        <position position="52"/>
    </location>
    <ligand>
        <name>S-adenosyl-L-methionine</name>
        <dbReference type="ChEBI" id="CHEBI:59789"/>
        <label>1</label>
    </ligand>
</feature>
<dbReference type="Pfam" id="PF06969">
    <property type="entry name" value="HemN_C"/>
    <property type="match status" value="1"/>
</dbReference>
<dbReference type="GO" id="GO:0051539">
    <property type="term" value="F:4 iron, 4 sulfur cluster binding"/>
    <property type="evidence" value="ECO:0007669"/>
    <property type="project" value="UniProtKB-KW"/>
</dbReference>
<comment type="subcellular location">
    <subcellularLocation>
        <location evidence="1 15">Cytoplasm</location>
    </subcellularLocation>
</comment>
<comment type="similarity">
    <text evidence="3 15">Belongs to the anaerobic coproporphyrinogen-III oxidase family.</text>
</comment>
<feature type="binding site" evidence="16">
    <location>
        <position position="326"/>
    </location>
    <ligand>
        <name>S-adenosyl-L-methionine</name>
        <dbReference type="ChEBI" id="CHEBI:59789"/>
        <label>1</label>
    </ligand>
</feature>
<evidence type="ECO:0000256" key="9">
    <source>
        <dbReference type="ARBA" id="ARBA00023002"/>
    </source>
</evidence>
<dbReference type="SUPFAM" id="SSF102114">
    <property type="entry name" value="Radical SAM enzymes"/>
    <property type="match status" value="1"/>
</dbReference>
<feature type="binding site" evidence="16">
    <location>
        <position position="205"/>
    </location>
    <ligand>
        <name>S-adenosyl-L-methionine</name>
        <dbReference type="ChEBI" id="CHEBI:59789"/>
        <label>2</label>
    </ligand>
</feature>
<keyword evidence="6 15" id="KW-0963">Cytoplasm</keyword>
<comment type="pathway">
    <text evidence="2 15">Porphyrin-containing compound metabolism; protoporphyrin-IX biosynthesis; protoporphyrinogen-IX from coproporphyrinogen-III (AdoMet route): step 1/1.</text>
</comment>
<feature type="binding site" evidence="16">
    <location>
        <position position="142"/>
    </location>
    <ligand>
        <name>S-adenosyl-L-methionine</name>
        <dbReference type="ChEBI" id="CHEBI:59789"/>
        <label>1</label>
    </ligand>
</feature>
<dbReference type="SFLD" id="SFLDG01082">
    <property type="entry name" value="B12-binding_domain_containing"/>
    <property type="match status" value="1"/>
</dbReference>
<evidence type="ECO:0000259" key="18">
    <source>
        <dbReference type="PROSITE" id="PS51918"/>
    </source>
</evidence>
<dbReference type="Pfam" id="PF04055">
    <property type="entry name" value="Radical_SAM"/>
    <property type="match status" value="1"/>
</dbReference>
<evidence type="ECO:0000256" key="5">
    <source>
        <dbReference type="ARBA" id="ARBA00022485"/>
    </source>
</evidence>
<feature type="domain" description="Radical SAM core" evidence="18">
    <location>
        <begin position="43"/>
        <end position="276"/>
    </location>
</feature>
<evidence type="ECO:0000313" key="19">
    <source>
        <dbReference type="EMBL" id="KKB55644.1"/>
    </source>
</evidence>
<feature type="binding site" evidence="17">
    <location>
        <position position="62"/>
    </location>
    <ligand>
        <name>[4Fe-4S] cluster</name>
        <dbReference type="ChEBI" id="CHEBI:49883"/>
        <note>4Fe-4S-S-AdoMet</note>
    </ligand>
</feature>
<dbReference type="GO" id="GO:0005737">
    <property type="term" value="C:cytoplasm"/>
    <property type="evidence" value="ECO:0007669"/>
    <property type="project" value="UniProtKB-SubCell"/>
</dbReference>
<evidence type="ECO:0000256" key="3">
    <source>
        <dbReference type="ARBA" id="ARBA00005493"/>
    </source>
</evidence>
<feature type="binding site" evidence="17">
    <location>
        <position position="65"/>
    </location>
    <ligand>
        <name>[4Fe-4S] cluster</name>
        <dbReference type="ChEBI" id="CHEBI:49883"/>
        <note>4Fe-4S-S-AdoMet</note>
    </ligand>
</feature>
<comment type="caution">
    <text evidence="19">The sequence shown here is derived from an EMBL/GenBank/DDBJ whole genome shotgun (WGS) entry which is preliminary data.</text>
</comment>
<dbReference type="Gene3D" id="3.80.30.20">
    <property type="entry name" value="tm_1862 like domain"/>
    <property type="match status" value="1"/>
</dbReference>
<dbReference type="AlphaFoldDB" id="A0A0F5JD10"/>
<dbReference type="InterPro" id="IPR034505">
    <property type="entry name" value="Coproporphyrinogen-III_oxidase"/>
</dbReference>
<keyword evidence="11 15" id="KW-0411">Iron-sulfur</keyword>
<dbReference type="EMBL" id="AQHW01000015">
    <property type="protein sequence ID" value="KKB55644.1"/>
    <property type="molecule type" value="Genomic_DNA"/>
</dbReference>
<evidence type="ECO:0000256" key="7">
    <source>
        <dbReference type="ARBA" id="ARBA00022691"/>
    </source>
</evidence>
<feature type="binding site" evidence="16">
    <location>
        <position position="169"/>
    </location>
    <ligand>
        <name>S-adenosyl-L-methionine</name>
        <dbReference type="ChEBI" id="CHEBI:59789"/>
        <label>2</label>
    </ligand>
</feature>
<dbReference type="CDD" id="cd01335">
    <property type="entry name" value="Radical_SAM"/>
    <property type="match status" value="1"/>
</dbReference>
<feature type="binding site" evidence="16">
    <location>
        <position position="239"/>
    </location>
    <ligand>
        <name>S-adenosyl-L-methionine</name>
        <dbReference type="ChEBI" id="CHEBI:59789"/>
        <label>2</label>
    </ligand>
</feature>
<feature type="binding site" evidence="16">
    <location>
        <position position="181"/>
    </location>
    <ligand>
        <name>S-adenosyl-L-methionine</name>
        <dbReference type="ChEBI" id="CHEBI:59789"/>
        <label>2</label>
    </ligand>
</feature>
<sequence>MIQDLLQKYNVPVPRYTSYPPANYFTDAFTNKEYESAIEASNEALPGHISFYVHIPFCRHLCHYCGCNSFPMMKPEVVERYISAVHKEIDKVKERLAPGRKISQIHYGGGSPTAMPAHYLKELNEHLLSGFDTIEQPEIAVECHPGYLDEAYWQSLTEAGFNRFSLGVQDFNEKVLKTVNRRPSLLPVETIFQILRSKGARINMDFIYGLPFQTVDSFSETITRAVALRPDRLVTFSYAHVPWVNKQQLILEKAGLPAGEEKSRMYGSAKEIVGAAGYKTIGLDHFVLENDELYTALQNGQLHRNFQGYCTRRTTGQVYAFGVTGISQLSSAYTQNSKDINQYIERIESGTFAISKGYTLNRNEQITREVIETLMCNYSLDWKELAARLSLSVTEVKSATAYDENRFREFAADGLIEFDNDHIRITSEGSLFVRNVAASLDKLMLHSDKTFSKPV</sequence>
<evidence type="ECO:0000256" key="14">
    <source>
        <dbReference type="ARBA" id="ARBA00048321"/>
    </source>
</evidence>
<evidence type="ECO:0000313" key="20">
    <source>
        <dbReference type="Proteomes" id="UP000033035"/>
    </source>
</evidence>
<dbReference type="InterPro" id="IPR058240">
    <property type="entry name" value="rSAM_sf"/>
</dbReference>
<accession>A0A0F5JD10</accession>
<keyword evidence="8 15" id="KW-0479">Metal-binding</keyword>
<reference evidence="19 20" key="1">
    <citation type="submission" date="2013-04" db="EMBL/GenBank/DDBJ databases">
        <title>The Genome Sequence of Parabacteroides gordonii DSM 23371.</title>
        <authorList>
            <consortium name="The Broad Institute Genomics Platform"/>
            <person name="Earl A."/>
            <person name="Ward D."/>
            <person name="Feldgarden M."/>
            <person name="Gevers D."/>
            <person name="Martens E."/>
            <person name="Sakamoto M."/>
            <person name="Benno Y."/>
            <person name="Suzuki N."/>
            <person name="Matsunaga N."/>
            <person name="Koshihara K."/>
            <person name="Seki M."/>
            <person name="Komiya H."/>
            <person name="Walker B."/>
            <person name="Young S."/>
            <person name="Zeng Q."/>
            <person name="Gargeya S."/>
            <person name="Fitzgerald M."/>
            <person name="Haas B."/>
            <person name="Abouelleil A."/>
            <person name="Allen A.W."/>
            <person name="Alvarado L."/>
            <person name="Arachchi H.M."/>
            <person name="Berlin A.M."/>
            <person name="Chapman S.B."/>
            <person name="Gainer-Dewar J."/>
            <person name="Goldberg J."/>
            <person name="Griggs A."/>
            <person name="Gujja S."/>
            <person name="Hansen M."/>
            <person name="Howarth C."/>
            <person name="Imamovic A."/>
            <person name="Ireland A."/>
            <person name="Larimer J."/>
            <person name="McCowan C."/>
            <person name="Murphy C."/>
            <person name="Pearson M."/>
            <person name="Poon T.W."/>
            <person name="Priest M."/>
            <person name="Roberts A."/>
            <person name="Saif S."/>
            <person name="Shea T."/>
            <person name="Sisk P."/>
            <person name="Sykes S."/>
            <person name="Wortman J."/>
            <person name="Nusbaum C."/>
            <person name="Birren B."/>
        </authorList>
    </citation>
    <scope>NUCLEOTIDE SEQUENCE [LARGE SCALE GENOMIC DNA]</scope>
    <source>
        <strain evidence="19 20">MS-1</strain>
    </source>
</reference>
<evidence type="ECO:0000256" key="12">
    <source>
        <dbReference type="ARBA" id="ARBA00023244"/>
    </source>
</evidence>
<dbReference type="InterPro" id="IPR010723">
    <property type="entry name" value="HemN_C"/>
</dbReference>
<dbReference type="PANTHER" id="PTHR13932">
    <property type="entry name" value="COPROPORPHYRINIGEN III OXIDASE"/>
    <property type="match status" value="1"/>
</dbReference>
<comment type="function">
    <text evidence="13">Involved in the heme biosynthesis. Catalyzes the anaerobic oxidative decarboxylation of propionate groups of rings A and B of coproporphyrinogen III to yield the vinyl groups in protoporphyrinogen IX.</text>
</comment>
<dbReference type="NCBIfam" id="TIGR00538">
    <property type="entry name" value="hemN"/>
    <property type="match status" value="1"/>
</dbReference>
<dbReference type="Gene3D" id="1.10.10.920">
    <property type="match status" value="1"/>
</dbReference>
<keyword evidence="5 15" id="KW-0004">4Fe-4S</keyword>
<dbReference type="SMART" id="SM00729">
    <property type="entry name" value="Elp3"/>
    <property type="match status" value="1"/>
</dbReference>
<evidence type="ECO:0000256" key="8">
    <source>
        <dbReference type="ARBA" id="ARBA00022723"/>
    </source>
</evidence>
<proteinExistence type="inferred from homology"/>
<dbReference type="EC" id="1.3.98.3" evidence="15"/>
<keyword evidence="7 15" id="KW-0949">S-adenosyl-L-methionine</keyword>
<dbReference type="PANTHER" id="PTHR13932:SF6">
    <property type="entry name" value="OXYGEN-INDEPENDENT COPROPORPHYRINOGEN III OXIDASE"/>
    <property type="match status" value="1"/>
</dbReference>
<comment type="cofactor">
    <cofactor evidence="15 17">
        <name>[4Fe-4S] cluster</name>
        <dbReference type="ChEBI" id="CHEBI:49883"/>
    </cofactor>
    <text evidence="15 17">Binds 1 [4Fe-4S] cluster. The cluster is coordinated with 3 cysteines and an exchangeable S-adenosyl-L-methionine.</text>
</comment>
<evidence type="ECO:0000256" key="2">
    <source>
        <dbReference type="ARBA" id="ARBA00004785"/>
    </source>
</evidence>
<dbReference type="PROSITE" id="PS51918">
    <property type="entry name" value="RADICAL_SAM"/>
    <property type="match status" value="1"/>
</dbReference>
<dbReference type="UniPathway" id="UPA00251">
    <property type="reaction ID" value="UER00323"/>
</dbReference>
<dbReference type="InterPro" id="IPR006638">
    <property type="entry name" value="Elp3/MiaA/NifB-like_rSAM"/>
</dbReference>
<dbReference type="GO" id="GO:0051989">
    <property type="term" value="F:coproporphyrinogen dehydrogenase activity"/>
    <property type="evidence" value="ECO:0007669"/>
    <property type="project" value="UniProtKB-EC"/>
</dbReference>
<evidence type="ECO:0000256" key="16">
    <source>
        <dbReference type="PIRSR" id="PIRSR000167-1"/>
    </source>
</evidence>
<dbReference type="InterPro" id="IPR023404">
    <property type="entry name" value="rSAM_horseshoe"/>
</dbReference>
<dbReference type="InterPro" id="IPR004558">
    <property type="entry name" value="Coprogen_oxidase_HemN"/>
</dbReference>
<evidence type="ECO:0000256" key="10">
    <source>
        <dbReference type="ARBA" id="ARBA00023004"/>
    </source>
</evidence>
<keyword evidence="10 15" id="KW-0408">Iron</keyword>
<keyword evidence="20" id="KW-1185">Reference proteome</keyword>
<evidence type="ECO:0000256" key="15">
    <source>
        <dbReference type="PIRNR" id="PIRNR000167"/>
    </source>
</evidence>
<dbReference type="GO" id="GO:0004109">
    <property type="term" value="F:coproporphyrinogen oxidase activity"/>
    <property type="evidence" value="ECO:0007669"/>
    <property type="project" value="InterPro"/>
</dbReference>
<name>A0A0F5JD10_9BACT</name>